<evidence type="ECO:0008006" key="3">
    <source>
        <dbReference type="Google" id="ProtNLM"/>
    </source>
</evidence>
<proteinExistence type="predicted"/>
<dbReference type="AlphaFoldDB" id="A0AAV5ANL6"/>
<dbReference type="EMBL" id="BPWL01000008">
    <property type="protein sequence ID" value="GJJ13510.1"/>
    <property type="molecule type" value="Genomic_DNA"/>
</dbReference>
<gene>
    <name evidence="1" type="ORF">Clacol_007764</name>
</gene>
<dbReference type="Proteomes" id="UP001050691">
    <property type="component" value="Unassembled WGS sequence"/>
</dbReference>
<sequence>MPIGNIPPECQAPCQSFSDITDICDGSAVDVNCLCSDTAANAILSCVNCIANLANTASNFRLQEQQTLDNLTMACEQAGHPLNTTLQHQKTSLGKHRLG</sequence>
<organism evidence="1 2">
    <name type="scientific">Clathrus columnatus</name>
    <dbReference type="NCBI Taxonomy" id="1419009"/>
    <lineage>
        <taxon>Eukaryota</taxon>
        <taxon>Fungi</taxon>
        <taxon>Dikarya</taxon>
        <taxon>Basidiomycota</taxon>
        <taxon>Agaricomycotina</taxon>
        <taxon>Agaricomycetes</taxon>
        <taxon>Phallomycetidae</taxon>
        <taxon>Phallales</taxon>
        <taxon>Clathraceae</taxon>
        <taxon>Clathrus</taxon>
    </lineage>
</organism>
<reference evidence="1" key="1">
    <citation type="submission" date="2021-10" db="EMBL/GenBank/DDBJ databases">
        <title>De novo Genome Assembly of Clathrus columnatus (Basidiomycota, Fungi) Using Illumina and Nanopore Sequence Data.</title>
        <authorList>
            <person name="Ogiso-Tanaka E."/>
            <person name="Itagaki H."/>
            <person name="Hosoya T."/>
            <person name="Hosaka K."/>
        </authorList>
    </citation>
    <scope>NUCLEOTIDE SEQUENCE</scope>
    <source>
        <strain evidence="1">MO-923</strain>
    </source>
</reference>
<evidence type="ECO:0000313" key="2">
    <source>
        <dbReference type="Proteomes" id="UP001050691"/>
    </source>
</evidence>
<name>A0AAV5ANL6_9AGAM</name>
<comment type="caution">
    <text evidence="1">The sequence shown here is derived from an EMBL/GenBank/DDBJ whole genome shotgun (WGS) entry which is preliminary data.</text>
</comment>
<protein>
    <recommendedName>
        <fullName evidence="3">Extracellular membrane protein CFEM domain-containing protein</fullName>
    </recommendedName>
</protein>
<keyword evidence="2" id="KW-1185">Reference proteome</keyword>
<evidence type="ECO:0000313" key="1">
    <source>
        <dbReference type="EMBL" id="GJJ13510.1"/>
    </source>
</evidence>
<accession>A0AAV5ANL6</accession>